<dbReference type="GO" id="GO:0012505">
    <property type="term" value="C:endomembrane system"/>
    <property type="evidence" value="ECO:0007669"/>
    <property type="project" value="UniProtKB-SubCell"/>
</dbReference>
<organism evidence="7 8">
    <name type="scientific">Chlorella sorokiniana</name>
    <name type="common">Freshwater green alga</name>
    <dbReference type="NCBI Taxonomy" id="3076"/>
    <lineage>
        <taxon>Eukaryota</taxon>
        <taxon>Viridiplantae</taxon>
        <taxon>Chlorophyta</taxon>
        <taxon>core chlorophytes</taxon>
        <taxon>Trebouxiophyceae</taxon>
        <taxon>Chlorellales</taxon>
        <taxon>Chlorellaceae</taxon>
        <taxon>Chlorella clade</taxon>
        <taxon>Chlorella</taxon>
    </lineage>
</organism>
<feature type="transmembrane region" description="Helical" evidence="5">
    <location>
        <begin position="131"/>
        <end position="152"/>
    </location>
</feature>
<evidence type="ECO:0000256" key="1">
    <source>
        <dbReference type="ARBA" id="ARBA00004127"/>
    </source>
</evidence>
<dbReference type="Proteomes" id="UP000239899">
    <property type="component" value="Unassembled WGS sequence"/>
</dbReference>
<evidence type="ECO:0000313" key="8">
    <source>
        <dbReference type="Proteomes" id="UP000239899"/>
    </source>
</evidence>
<dbReference type="InterPro" id="IPR010652">
    <property type="entry name" value="DUF1232"/>
</dbReference>
<evidence type="ECO:0000256" key="5">
    <source>
        <dbReference type="SAM" id="Phobius"/>
    </source>
</evidence>
<dbReference type="EMBL" id="LHPG02000029">
    <property type="protein sequence ID" value="PRW05796.1"/>
    <property type="molecule type" value="Genomic_DNA"/>
</dbReference>
<feature type="domain" description="DUF1232" evidence="6">
    <location>
        <begin position="38"/>
        <end position="72"/>
    </location>
</feature>
<sequence>MNGATERVVPARRAEAPGCAADGTLEDVEDPRVGFLPRLLALLTIAYLLSPLDLLPDIIPVIGLLDDLIIVPALLMLAVWLIPDAVMREPLRLRNNWGMAFVFFAMWDALLLALGWWAIKRFGGPGLKHWRWWIVGGAALLLAAGEVTWSWVQYQQEQRQPQAGAKKWSLS</sequence>
<keyword evidence="4 5" id="KW-0472">Membrane</keyword>
<dbReference type="OrthoDB" id="10623686at2759"/>
<accession>A0A2P6TB68</accession>
<protein>
    <recommendedName>
        <fullName evidence="6">DUF1232 domain-containing protein</fullName>
    </recommendedName>
</protein>
<gene>
    <name evidence="7" type="ORF">C2E21_9540</name>
</gene>
<feature type="transmembrane region" description="Helical" evidence="5">
    <location>
        <begin position="99"/>
        <end position="119"/>
    </location>
</feature>
<keyword evidence="2 5" id="KW-0812">Transmembrane</keyword>
<reference evidence="7 8" key="1">
    <citation type="journal article" date="2018" name="Plant J.">
        <title>Genome sequences of Chlorella sorokiniana UTEX 1602 and Micractinium conductrix SAG 241.80: implications to maltose excretion by a green alga.</title>
        <authorList>
            <person name="Arriola M.B."/>
            <person name="Velmurugan N."/>
            <person name="Zhang Y."/>
            <person name="Plunkett M.H."/>
            <person name="Hondzo H."/>
            <person name="Barney B.M."/>
        </authorList>
    </citation>
    <scope>NUCLEOTIDE SEQUENCE [LARGE SCALE GENOMIC DNA]</scope>
    <source>
        <strain evidence="8">UTEX 1602</strain>
    </source>
</reference>
<evidence type="ECO:0000259" key="6">
    <source>
        <dbReference type="Pfam" id="PF06803"/>
    </source>
</evidence>
<dbReference type="Pfam" id="PF06803">
    <property type="entry name" value="DUF1232"/>
    <property type="match status" value="1"/>
</dbReference>
<evidence type="ECO:0000256" key="4">
    <source>
        <dbReference type="ARBA" id="ARBA00023136"/>
    </source>
</evidence>
<comment type="subcellular location">
    <subcellularLocation>
        <location evidence="1">Endomembrane system</location>
        <topology evidence="1">Multi-pass membrane protein</topology>
    </subcellularLocation>
</comment>
<proteinExistence type="predicted"/>
<keyword evidence="8" id="KW-1185">Reference proteome</keyword>
<name>A0A2P6TB68_CHLSO</name>
<comment type="caution">
    <text evidence="7">The sequence shown here is derived from an EMBL/GenBank/DDBJ whole genome shotgun (WGS) entry which is preliminary data.</text>
</comment>
<evidence type="ECO:0000256" key="2">
    <source>
        <dbReference type="ARBA" id="ARBA00022692"/>
    </source>
</evidence>
<evidence type="ECO:0000313" key="7">
    <source>
        <dbReference type="EMBL" id="PRW05796.1"/>
    </source>
</evidence>
<feature type="transmembrane region" description="Helical" evidence="5">
    <location>
        <begin position="68"/>
        <end position="87"/>
    </location>
</feature>
<evidence type="ECO:0000256" key="3">
    <source>
        <dbReference type="ARBA" id="ARBA00022989"/>
    </source>
</evidence>
<dbReference type="AlphaFoldDB" id="A0A2P6TB68"/>
<keyword evidence="3 5" id="KW-1133">Transmembrane helix</keyword>